<dbReference type="Proteomes" id="UP000823388">
    <property type="component" value="Chromosome 3K"/>
</dbReference>
<evidence type="ECO:0000313" key="2">
    <source>
        <dbReference type="Proteomes" id="UP000823388"/>
    </source>
</evidence>
<keyword evidence="2" id="KW-1185">Reference proteome</keyword>
<organism evidence="1 2">
    <name type="scientific">Panicum virgatum</name>
    <name type="common">Blackwell switchgrass</name>
    <dbReference type="NCBI Taxonomy" id="38727"/>
    <lineage>
        <taxon>Eukaryota</taxon>
        <taxon>Viridiplantae</taxon>
        <taxon>Streptophyta</taxon>
        <taxon>Embryophyta</taxon>
        <taxon>Tracheophyta</taxon>
        <taxon>Spermatophyta</taxon>
        <taxon>Magnoliopsida</taxon>
        <taxon>Liliopsida</taxon>
        <taxon>Poales</taxon>
        <taxon>Poaceae</taxon>
        <taxon>PACMAD clade</taxon>
        <taxon>Panicoideae</taxon>
        <taxon>Panicodae</taxon>
        <taxon>Paniceae</taxon>
        <taxon>Panicinae</taxon>
        <taxon>Panicum</taxon>
        <taxon>Panicum sect. Hiantes</taxon>
    </lineage>
</organism>
<comment type="caution">
    <text evidence="1">The sequence shown here is derived from an EMBL/GenBank/DDBJ whole genome shotgun (WGS) entry which is preliminary data.</text>
</comment>
<dbReference type="EMBL" id="CM029041">
    <property type="protein sequence ID" value="KAG2624920.1"/>
    <property type="molecule type" value="Genomic_DNA"/>
</dbReference>
<reference evidence="1" key="1">
    <citation type="submission" date="2020-05" db="EMBL/GenBank/DDBJ databases">
        <title>WGS assembly of Panicum virgatum.</title>
        <authorList>
            <person name="Lovell J.T."/>
            <person name="Jenkins J."/>
            <person name="Shu S."/>
            <person name="Juenger T.E."/>
            <person name="Schmutz J."/>
        </authorList>
    </citation>
    <scope>NUCLEOTIDE SEQUENCE</scope>
    <source>
        <strain evidence="1">AP13</strain>
    </source>
</reference>
<dbReference type="AlphaFoldDB" id="A0A8T0UQF4"/>
<gene>
    <name evidence="1" type="ORF">PVAP13_3KG156600</name>
</gene>
<accession>A0A8T0UQF4</accession>
<proteinExistence type="predicted"/>
<sequence length="108" mass="12128">MAATTSTPSSSPSPWPPAPHLQTVAQHLSTLEVFYHQAEQSKDRVTNKDPILSDWILLCDGLCYCHLLICIKVVCQVNVIFRLQHTWVICSVKCMEMQLLLSACTSQK</sequence>
<evidence type="ECO:0000313" key="1">
    <source>
        <dbReference type="EMBL" id="KAG2624920.1"/>
    </source>
</evidence>
<name>A0A8T0UQF4_PANVG</name>
<protein>
    <submittedName>
        <fullName evidence="1">Uncharacterized protein</fullName>
    </submittedName>
</protein>